<proteinExistence type="predicted"/>
<organism evidence="4">
    <name type="scientific">Palpitomonas bilix</name>
    <dbReference type="NCBI Taxonomy" id="652834"/>
    <lineage>
        <taxon>Eukaryota</taxon>
        <taxon>Eukaryota incertae sedis</taxon>
    </lineage>
</organism>
<dbReference type="SUPFAM" id="SSF55073">
    <property type="entry name" value="Nucleotide cyclase"/>
    <property type="match status" value="1"/>
</dbReference>
<evidence type="ECO:0000313" key="4">
    <source>
        <dbReference type="EMBL" id="CAE0268441.1"/>
    </source>
</evidence>
<evidence type="ECO:0000259" key="3">
    <source>
        <dbReference type="PROSITE" id="PS50125"/>
    </source>
</evidence>
<feature type="transmembrane region" description="Helical" evidence="2">
    <location>
        <begin position="344"/>
        <end position="365"/>
    </location>
</feature>
<gene>
    <name evidence="4" type="ORF">PBIL07802_LOCUS30791</name>
</gene>
<dbReference type="PANTHER" id="PTHR45655">
    <property type="entry name" value="GUANYLATE CYCLASE SOLUBLE SUBUNIT BETA-2"/>
    <property type="match status" value="1"/>
</dbReference>
<feature type="compositionally biased region" description="Polar residues" evidence="1">
    <location>
        <begin position="808"/>
        <end position="817"/>
    </location>
</feature>
<dbReference type="EMBL" id="HBIB01046869">
    <property type="protein sequence ID" value="CAE0268441.1"/>
    <property type="molecule type" value="Transcribed_RNA"/>
</dbReference>
<dbReference type="Gene3D" id="3.30.70.1230">
    <property type="entry name" value="Nucleotide cyclase"/>
    <property type="match status" value="1"/>
</dbReference>
<sequence>MHRLPLSPHIVLRGVRCFSFSTAGGVLGVERPLYGIYGEAMTRADSCLRWSSGKGVFACSRVRDVIGSHPDFNFVACPSQPASDPIYHVLLHRMKPRRMSTVVLKEGDFFANYGDTLYPGTTTDGETFAASALDETLLHVTGAGRAGKVRASMHADHGDGGSKGRGGRREAKSSEGDVPMRLSLPLQLQRGQGGVRTEEERQPALPHADSSMARNGTIDALISELDKTKGTPRHTSERHTPLEEDVLEEVSEAPNVVSTADRGGRSVAHRVLVSAEDEGRHGFDTHLPSSSPNPFIFGLNEGRGRSTSMQGETLKANANKDDEKEEWEKVITSALFAAEGRRSLFLFMLATTFLLVLISAARFSYPSSTSTSDVIRSLSSLLLFLLAALILLSYRFGQAFIQQHSAFLVVACLLMNASAVVELLNPIQWSERQSWQIFYLPSLLSSLAFDRTAVEFSLPAVWTVLVGGVLKNVHNMTLEVLWSSLSLALHLALVSVVLLFSFQGHKLQFRLRRSFQQEQEKSKSILQTMLPRSVQEQLRDGVRFRLFGEVTVLVCAINGFDDAMLNVEAEKCNLFLNQFSAIMDGIVKDHAVFKIDVAGGKYVAVGGLPNPAADHAEGVVRLARDMLSASTAFFSRWRLPLSLRIGIHSGRVAAGVAARRLRYQIWGEAFTIAEELCSQASDCHCLISEDTILYLHPALAATLGAGHVIKAAGREIRVHSFSDAPEQEAVVRAPPPPHLGSAVESKPSPPPPTTKSPGAGAADEPLDLSSDSESSEEEAPVRPSRLSSVSATSFTSKSSVGSKKSATLSSVRNSVRNLSKRSMEWEQAFPK</sequence>
<evidence type="ECO:0000256" key="1">
    <source>
        <dbReference type="SAM" id="MobiDB-lite"/>
    </source>
</evidence>
<feature type="compositionally biased region" description="Low complexity" evidence="1">
    <location>
        <begin position="755"/>
        <end position="772"/>
    </location>
</feature>
<dbReference type="CDD" id="cd07302">
    <property type="entry name" value="CHD"/>
    <property type="match status" value="1"/>
</dbReference>
<dbReference type="AlphaFoldDB" id="A0A7S3GJN2"/>
<dbReference type="PANTHER" id="PTHR45655:SF13">
    <property type="entry name" value="SOLUBLE GUANYLATE CYCLASE GCY-32-RELATED"/>
    <property type="match status" value="1"/>
</dbReference>
<feature type="domain" description="Guanylate cyclase" evidence="3">
    <location>
        <begin position="551"/>
        <end position="677"/>
    </location>
</feature>
<dbReference type="Pfam" id="PF00211">
    <property type="entry name" value="Guanylate_cyc"/>
    <property type="match status" value="1"/>
</dbReference>
<evidence type="ECO:0000256" key="2">
    <source>
        <dbReference type="SAM" id="Phobius"/>
    </source>
</evidence>
<dbReference type="GO" id="GO:0070482">
    <property type="term" value="P:response to oxygen levels"/>
    <property type="evidence" value="ECO:0007669"/>
    <property type="project" value="TreeGrafter"/>
</dbReference>
<dbReference type="PROSITE" id="PS50125">
    <property type="entry name" value="GUANYLATE_CYCLASE_2"/>
    <property type="match status" value="1"/>
</dbReference>
<dbReference type="GO" id="GO:0004383">
    <property type="term" value="F:guanylate cyclase activity"/>
    <property type="evidence" value="ECO:0007669"/>
    <property type="project" value="TreeGrafter"/>
</dbReference>
<feature type="region of interest" description="Disordered" evidence="1">
    <location>
        <begin position="148"/>
        <end position="214"/>
    </location>
</feature>
<dbReference type="GO" id="GO:0008074">
    <property type="term" value="C:guanylate cyclase complex, soluble"/>
    <property type="evidence" value="ECO:0007669"/>
    <property type="project" value="TreeGrafter"/>
</dbReference>
<feature type="compositionally biased region" description="Basic and acidic residues" evidence="1">
    <location>
        <begin position="153"/>
        <end position="175"/>
    </location>
</feature>
<name>A0A7S3GJN2_9EUKA</name>
<feature type="transmembrane region" description="Helical" evidence="2">
    <location>
        <begin position="480"/>
        <end position="502"/>
    </location>
</feature>
<keyword evidence="2" id="KW-1133">Transmembrane helix</keyword>
<feature type="transmembrane region" description="Helical" evidence="2">
    <location>
        <begin position="377"/>
        <end position="394"/>
    </location>
</feature>
<accession>A0A7S3GJN2</accession>
<dbReference type="InterPro" id="IPR001054">
    <property type="entry name" value="A/G_cyclase"/>
</dbReference>
<feature type="compositionally biased region" description="Low complexity" evidence="1">
    <location>
        <begin position="787"/>
        <end position="807"/>
    </location>
</feature>
<dbReference type="GO" id="GO:0019934">
    <property type="term" value="P:cGMP-mediated signaling"/>
    <property type="evidence" value="ECO:0007669"/>
    <property type="project" value="TreeGrafter"/>
</dbReference>
<keyword evidence="2" id="KW-0812">Transmembrane</keyword>
<dbReference type="InterPro" id="IPR029787">
    <property type="entry name" value="Nucleotide_cyclase"/>
</dbReference>
<reference evidence="4" key="1">
    <citation type="submission" date="2021-01" db="EMBL/GenBank/DDBJ databases">
        <authorList>
            <person name="Corre E."/>
            <person name="Pelletier E."/>
            <person name="Niang G."/>
            <person name="Scheremetjew M."/>
            <person name="Finn R."/>
            <person name="Kale V."/>
            <person name="Holt S."/>
            <person name="Cochrane G."/>
            <person name="Meng A."/>
            <person name="Brown T."/>
            <person name="Cohen L."/>
        </authorList>
    </citation>
    <scope>NUCLEOTIDE SEQUENCE</scope>
    <source>
        <strain evidence="4">NIES-2562</strain>
    </source>
</reference>
<keyword evidence="2" id="KW-0472">Membrane</keyword>
<feature type="region of interest" description="Disordered" evidence="1">
    <location>
        <begin position="723"/>
        <end position="831"/>
    </location>
</feature>
<protein>
    <recommendedName>
        <fullName evidence="3">Guanylate cyclase domain-containing protein</fullName>
    </recommendedName>
</protein>
<feature type="transmembrane region" description="Helical" evidence="2">
    <location>
        <begin position="406"/>
        <end position="427"/>
    </location>
</feature>
<dbReference type="SMART" id="SM00044">
    <property type="entry name" value="CYCc"/>
    <property type="match status" value="1"/>
</dbReference>